<accession>A0A3L6L463</accession>
<sequence>MCLSKIFSPVDQSLKVLVEVMTRLAGQEVVKGTRKRGRSKECGTDEEAHFVIRINGRVTQVPSAAPSLNLRQLLGQAGVLLQDITDEETPILLLPCPNTGNVTVHPNHNYRLVKFVGEHMCLAGAMSHANNNSKTDHVAIAAKDGEAEKKSPLRSDIWAMAELWAVIAFMQEHRASCVQDFLSLPVERMATYYSRGVLNLRRQCFSGVELESSDEEVEESEVCYEGKEDEED</sequence>
<gene>
    <name evidence="1" type="ORF">DPX39_080042500</name>
</gene>
<organism evidence="1">
    <name type="scientific">Trypanosoma brucei equiperdum</name>
    <dbReference type="NCBI Taxonomy" id="630700"/>
    <lineage>
        <taxon>Eukaryota</taxon>
        <taxon>Discoba</taxon>
        <taxon>Euglenozoa</taxon>
        <taxon>Kinetoplastea</taxon>
        <taxon>Metakinetoplastina</taxon>
        <taxon>Trypanosomatida</taxon>
        <taxon>Trypanosomatidae</taxon>
        <taxon>Trypanosoma</taxon>
    </lineage>
</organism>
<proteinExistence type="predicted"/>
<evidence type="ECO:0000313" key="1">
    <source>
        <dbReference type="EMBL" id="RHW70908.1"/>
    </source>
</evidence>
<name>A0A3L6L463_9TRYP</name>
<dbReference type="AlphaFoldDB" id="A0A3L6L463"/>
<comment type="caution">
    <text evidence="1">The sequence shown here is derived from an EMBL/GenBank/DDBJ whole genome shotgun (WGS) entry which is preliminary data.</text>
</comment>
<reference evidence="1" key="1">
    <citation type="submission" date="2018-09" db="EMBL/GenBank/DDBJ databases">
        <title>whole genome sequence of T. equiperdum IVM-t1 strain.</title>
        <authorList>
            <person name="Suganuma K."/>
        </authorList>
    </citation>
    <scope>NUCLEOTIDE SEQUENCE [LARGE SCALE GENOMIC DNA]</scope>
    <source>
        <strain evidence="1">IVM-t1</strain>
    </source>
</reference>
<dbReference type="Proteomes" id="UP000266743">
    <property type="component" value="Chromosome 8"/>
</dbReference>
<dbReference type="EMBL" id="QSBY01000008">
    <property type="protein sequence ID" value="RHW70908.1"/>
    <property type="molecule type" value="Genomic_DNA"/>
</dbReference>
<protein>
    <submittedName>
        <fullName evidence="1">Uncharacterized protein</fullName>
    </submittedName>
</protein>